<name>A0AAD9N031_9ANNE</name>
<dbReference type="EMBL" id="JAODUP010000455">
    <property type="protein sequence ID" value="KAK2149349.1"/>
    <property type="molecule type" value="Genomic_DNA"/>
</dbReference>
<keyword evidence="5" id="KW-1185">Reference proteome</keyword>
<dbReference type="CDD" id="cd01756">
    <property type="entry name" value="PLAT_repeat"/>
    <property type="match status" value="9"/>
</dbReference>
<feature type="domain" description="PLAT" evidence="3">
    <location>
        <begin position="305"/>
        <end position="421"/>
    </location>
</feature>
<feature type="region of interest" description="Disordered" evidence="2">
    <location>
        <begin position="1138"/>
        <end position="1161"/>
    </location>
</feature>
<dbReference type="InterPro" id="IPR052970">
    <property type="entry name" value="Inner_ear_hair_cell_LOXHD"/>
</dbReference>
<feature type="domain" description="PLAT" evidence="3">
    <location>
        <begin position="45"/>
        <end position="163"/>
    </location>
</feature>
<evidence type="ECO:0000313" key="4">
    <source>
        <dbReference type="EMBL" id="KAK2149349.1"/>
    </source>
</evidence>
<reference evidence="4" key="1">
    <citation type="journal article" date="2023" name="Mol. Biol. Evol.">
        <title>Third-Generation Sequencing Reveals the Adaptive Role of the Epigenome in Three Deep-Sea Polychaetes.</title>
        <authorList>
            <person name="Perez M."/>
            <person name="Aroh O."/>
            <person name="Sun Y."/>
            <person name="Lan Y."/>
            <person name="Juniper S.K."/>
            <person name="Young C.R."/>
            <person name="Angers B."/>
            <person name="Qian P.Y."/>
        </authorList>
    </citation>
    <scope>NUCLEOTIDE SEQUENCE</scope>
    <source>
        <strain evidence="4">P08H-3</strain>
    </source>
</reference>
<feature type="domain" description="PLAT" evidence="3">
    <location>
        <begin position="433"/>
        <end position="556"/>
    </location>
</feature>
<feature type="domain" description="PLAT" evidence="3">
    <location>
        <begin position="2661"/>
        <end position="2778"/>
    </location>
</feature>
<gene>
    <name evidence="4" type="ORF">LSH36_456g00006</name>
</gene>
<dbReference type="InterPro" id="IPR001024">
    <property type="entry name" value="PLAT/LH2_dom"/>
</dbReference>
<dbReference type="PANTHER" id="PTHR45901:SF7">
    <property type="entry name" value="OXYGEN-REGULATED PROTEIN 1"/>
    <property type="match status" value="1"/>
</dbReference>
<feature type="domain" description="PLAT" evidence="3">
    <location>
        <begin position="1771"/>
        <end position="1890"/>
    </location>
</feature>
<dbReference type="SMART" id="SM00308">
    <property type="entry name" value="LH2"/>
    <property type="match status" value="15"/>
</dbReference>
<feature type="domain" description="PLAT" evidence="3">
    <location>
        <begin position="1638"/>
        <end position="1759"/>
    </location>
</feature>
<sequence length="3015" mass="339749">MYIDKVIIQIYPVIEHRPIPVASKKAEDEAEKETAPEEEVAANDGDWRVWVVTGREDNMGTTNEVSLVAYGDEGVSDPVVLGNGKDGTYFKNGNNDDFKVNLGTNIGKLYKVRIGHDDNEPEAGWFLEKVKMKNLITDDLLSFKVNRWLSRSQEDSDVWRELPVVWPGEDPLPVVTYTVEVYTGSKPGADTEASIYIELYGKRGDSGRRILYSSKNNDVKFQGGQVDVFSLEAVDLDGVEKVVIGHSESGKGAGWYCDKVIIKSGEDDEASMFYFPCGKWLDKGQEDGKIERELKPAPPPKQTKGDYHIWITTHEKSKPCNGSAAVLTVYGEKGKSHDMELYVEGEELFEAGNIDEFEVSVGDIGKPYKIRIGRQDRDRWEGWFLDEVKMVDKDADEEYIFEFGRWLDRRLDDSDIVREQPVLENEKPVLPMKHYELAVYTGDRWAADTDANVYVTLYGSKGDSGKRSMYSSKDHEHHDMFQRNEVDTFVFEAVSLQELRKLVVGHDGQGHGAGWFLDKIVVKELEGENSGKQFIFPCNRWLDDQEDDGKTERELKLLEVTKPGSKPKATKKGAKTQGQWKILVKTSDLHNAATHANVLFTAYGDKGNSGPKPLGKGGDEVDDFEKGKESEFKVNVGDIGKIYKIRVEHDNTGNFPAWHLEQISMTDAHTGEELKFYVNRWLATDEEDGSLCREVPVAREEDPVLPVLHYYVAVYTANIREAATTANVFINIFGEYGDCGKRQLLESKLHSNKWMQGQVDVFIIEAVRLGQLHKIALEHDGAEKDTAWLVEKVIIKEGVESHMEYLFRINEWIEPHDPKDSSYTPKELPLAAEQPHTPLSEEDQKLLQGNTPESKGIWIIWTLTGEEQYEPAEAKVSLEICGTNGCSKPIPLSKEKDRTNCLFETGALDQFQGRASDIGQVMKIRLTMDVKDENPPQWFLKKLKLKDFTTKEEFHFHHNDWLKKADDLSNQSEVILEMPAIRPDLPPLRDLKYEVSVTTGDLPRADTDAQIYCMLSGIWGDTGIRPLYRSNNEKMFLRAQTDVFELRAVEVGKLNKVSVGHSKAGKGKGWFCDKVKVKTSSDAETEVIFPCNRWLDTGLEDRQIHRELIPLSEISVIPENDDKPPSNGEFKVGIKLADSKNDSSKNGNNSNNGNNNNNNDYNNDMLDYAWLNANNNNNGNLDDMESRIPPKGVITLTVYGEKGKSDAFELDPSLDDLSIYTGDIGSVYKIRVTSGEESGPNSKWPVQEISLQDADTKEKLIFDFSPWVDEVGGETSKELPAVKADSDIPQIVKYQVSVFTDKDSPAPKAEKSNQNKPGPKDRKAQGQGQPGRGQPRNQRPNDGRGRGGGKEKQGIAGSDDTGKSPEADVYITLMGTKGDTGARHLKANQENSNKFQPGKTDVFILEAVDLGDVDRINVIKMPGVSWKLDKVVVKSGPFAPKEGVFTCDKLFEEKKLDEPEEDIEIPLSAIQNSNTAIPLKDCPDLPQSRGNWKIQTLTGEDDQSSTDAPVYVVLCGEKGDTQPMSLKLSDTDNESSRQKQQDKRKKQPDTRMPFQSGQKDEFMIHVTEDIGEVIKIRLGFENESNEPSWFVEEVTFEDVDTHDEFTVDIHDWIKVQEDEESWKEYPVVWPGSEPLQPTKYRVDVYTGDHHKAGTNANVYILLAGENGNSGKHMLRKALNNLDKFEQGQMDQFEFECVFLGQLNTATVGHDGHGAGSGWLLDKVVVTQAPETDEERTYEFQCDQWLDEGEEDGAIERILEVSDSPIEAKQGSKWNITVTTGKHKQASPGCQILLVIYGDKGKSDDIQLGEDLGKAFKPGKTDTLEVLVPEELGNVYKVRVGFSDEDQQVALSWLLDNIHLQNLKNGNEYDFIYDDWIKCTTEQDGWTEVPLEDDPESKLPVYTYILDVYTGDKPHAGTDAIVYVVLYGERGDTGKRKLLKSNNKDRFQESQIDQFELQAVDLGQLKRVTVGHDGTGRGAGWFLEKLIILDPADAEQSTTFECNRWLDEGEDDGAIERDLEPKIGDPWTVTVTTTKHKNASPGAQVVMVIYGDKGKSEEIPLGDDPKSNFKSGETDTFNIIVPQNIGQPFKVRVGYDEEFHKNRPFWYLEKIKLENDKDDHKYEFLYHDWVTVTEEEDGWTEIPVQDPDENNILPVHVYNVEVYTGKKHNAGTNANVYMMMYGERGDTGKRKLLKSNNKNKFAEGQVDKFKLRAVHLGDIKKITVGHDGKGVGSGWFLEKIVVIDPIDSEESTMFECNRWLDEGEDDYKLERDLLPKKGDPWFVTVTTGKHKSAAPGSQVLMVMYGDNGKSEELPLGEDPWKCLQPKKTEQFEVIVPQSVGELYKIRLGYADDDQEDKPSWLLETMTVENLTTNDKYEFVYNGWVAATDDHDGWTELPVVVKEKQKQLPVQTYSIEVHTGDESNAGTDASIYIMLHGERGDTGKRKLIKSDNSNKFEQGQIDTFELQAVDLGDLHKVTVGHNGKGPGSGWYLKKVIISSTAAEQEPWTFRCERWLDEGEDDGAIERDLDVSSGNPWKVKATTVQHKNASPGAQVVMVIYGDKGKSEELPIGEDPKNSLKPGETEEYDITVPEVGEVYKIRVGFAADSHKDKPFWYLDKICLTDQTTDREYEFWHNKWVAVKDDDDGWTEIPLQQHDDIMLPIKTYNVELFTSKIKGAATKANVYVMLHGERGDTGQHMMLKSDNKVKFKEGQVDKFQLQAVHLGDIQKVTVGHDGKDPKAGWHLEKAVISLPDDQKMWQFDCNRWLDAGEDDNLIERDLELPKAKPWKAVVMTGKDKTASPRSQVVIVVYGEDGKTEEIPLGEDPQNDLQSGKTEEFEIMVDNSIGALYKIRVGFTEDAQKEEPSWFLDKIKLIAPEEEQTYEFSYNDWIRVTDEDDGWTEIPVEENKDIMLPVQTYPIYVYTGDDNGAATDANVYITLYGERGDTGKRKLLKSDNDNKFENGQVDKFELKAVDLGDIDKVTIGHDGTGAGAGWFLKKVVIMDPRNEQQSTTFNCNK</sequence>
<dbReference type="SUPFAM" id="SSF49723">
    <property type="entry name" value="Lipase/lipooxygenase domain (PLAT/LH2 domain)"/>
    <property type="match status" value="22"/>
</dbReference>
<evidence type="ECO:0000256" key="1">
    <source>
        <dbReference type="PROSITE-ProRule" id="PRU00152"/>
    </source>
</evidence>
<feature type="domain" description="PLAT" evidence="3">
    <location>
        <begin position="2155"/>
        <end position="2273"/>
    </location>
</feature>
<feature type="region of interest" description="Disordered" evidence="2">
    <location>
        <begin position="1300"/>
        <end position="1366"/>
    </location>
</feature>
<dbReference type="Gene3D" id="2.60.60.20">
    <property type="entry name" value="PLAT/LH2 domain"/>
    <property type="match status" value="10"/>
</dbReference>
<dbReference type="Pfam" id="PF01477">
    <property type="entry name" value="PLAT"/>
    <property type="match status" value="21"/>
</dbReference>
<feature type="domain" description="PLAT" evidence="3">
    <location>
        <begin position="991"/>
        <end position="1109"/>
    </location>
</feature>
<accession>A0AAD9N031</accession>
<feature type="region of interest" description="Disordered" evidence="2">
    <location>
        <begin position="1521"/>
        <end position="1559"/>
    </location>
</feature>
<feature type="domain" description="PLAT" evidence="3">
    <location>
        <begin position="1349"/>
        <end position="1465"/>
    </location>
</feature>
<evidence type="ECO:0000256" key="2">
    <source>
        <dbReference type="SAM" id="MobiDB-lite"/>
    </source>
</evidence>
<dbReference type="InterPro" id="IPR036392">
    <property type="entry name" value="PLAT/LH2_dom_sf"/>
</dbReference>
<evidence type="ECO:0000259" key="3">
    <source>
        <dbReference type="PROSITE" id="PS50095"/>
    </source>
</evidence>
<comment type="caution">
    <text evidence="1">Lacks conserved residue(s) required for the propagation of feature annotation.</text>
</comment>
<protein>
    <recommendedName>
        <fullName evidence="3">PLAT domain-containing protein</fullName>
    </recommendedName>
</protein>
<feature type="compositionally biased region" description="Basic and acidic residues" evidence="2">
    <location>
        <begin position="1339"/>
        <end position="1353"/>
    </location>
</feature>
<proteinExistence type="predicted"/>
<feature type="compositionally biased region" description="Low complexity" evidence="2">
    <location>
        <begin position="1144"/>
        <end position="1161"/>
    </location>
</feature>
<dbReference type="Proteomes" id="UP001208570">
    <property type="component" value="Unassembled WGS sequence"/>
</dbReference>
<comment type="caution">
    <text evidence="4">The sequence shown here is derived from an EMBL/GenBank/DDBJ whole genome shotgun (WGS) entry which is preliminary data.</text>
</comment>
<feature type="domain" description="PLAT" evidence="3">
    <location>
        <begin position="2024"/>
        <end position="2143"/>
    </location>
</feature>
<feature type="domain" description="PLAT" evidence="3">
    <location>
        <begin position="708"/>
        <end position="827"/>
    </location>
</feature>
<feature type="domain" description="PLAT" evidence="3">
    <location>
        <begin position="2409"/>
        <end position="2527"/>
    </location>
</feature>
<dbReference type="PANTHER" id="PTHR45901">
    <property type="entry name" value="PROTEIN CBG12474"/>
    <property type="match status" value="1"/>
</dbReference>
<feature type="domain" description="PLAT" evidence="3">
    <location>
        <begin position="578"/>
        <end position="696"/>
    </location>
</feature>
<feature type="domain" description="PLAT" evidence="3">
    <location>
        <begin position="2278"/>
        <end position="2397"/>
    </location>
</feature>
<organism evidence="4 5">
    <name type="scientific">Paralvinella palmiformis</name>
    <dbReference type="NCBI Taxonomy" id="53620"/>
    <lineage>
        <taxon>Eukaryota</taxon>
        <taxon>Metazoa</taxon>
        <taxon>Spiralia</taxon>
        <taxon>Lophotrochozoa</taxon>
        <taxon>Annelida</taxon>
        <taxon>Polychaeta</taxon>
        <taxon>Sedentaria</taxon>
        <taxon>Canalipalpata</taxon>
        <taxon>Terebellida</taxon>
        <taxon>Terebelliformia</taxon>
        <taxon>Alvinellidae</taxon>
        <taxon>Paralvinella</taxon>
    </lineage>
</organism>
<feature type="non-terminal residue" evidence="4">
    <location>
        <position position="1"/>
    </location>
</feature>
<feature type="domain" description="PLAT" evidence="3">
    <location>
        <begin position="2783"/>
        <end position="2902"/>
    </location>
</feature>
<feature type="domain" description="PLAT" evidence="3">
    <location>
        <begin position="175"/>
        <end position="295"/>
    </location>
</feature>
<feature type="domain" description="PLAT" evidence="3">
    <location>
        <begin position="1901"/>
        <end position="2019"/>
    </location>
</feature>
<evidence type="ECO:0000313" key="5">
    <source>
        <dbReference type="Proteomes" id="UP001208570"/>
    </source>
</evidence>
<dbReference type="PROSITE" id="PS50095">
    <property type="entry name" value="PLAT"/>
    <property type="match status" value="22"/>
</dbReference>
<feature type="domain" description="PLAT" evidence="3">
    <location>
        <begin position="2532"/>
        <end position="2650"/>
    </location>
</feature>
<dbReference type="Gene3D" id="2.40.180.10">
    <property type="entry name" value="Catalase core domain"/>
    <property type="match status" value="12"/>
</dbReference>
<feature type="domain" description="PLAT" evidence="3">
    <location>
        <begin position="856"/>
        <end position="976"/>
    </location>
</feature>
<feature type="domain" description="PLAT" evidence="3">
    <location>
        <begin position="1490"/>
        <end position="1627"/>
    </location>
</feature>
<feature type="compositionally biased region" description="Basic and acidic residues" evidence="2">
    <location>
        <begin position="1300"/>
        <end position="1324"/>
    </location>
</feature>
<feature type="domain" description="PLAT" evidence="3">
    <location>
        <begin position="2913"/>
        <end position="3015"/>
    </location>
</feature>
<feature type="domain" description="PLAT" evidence="3">
    <location>
        <begin position="1166"/>
        <end position="1282"/>
    </location>
</feature>